<gene>
    <name evidence="11" type="ORF">QR695_00740</name>
</gene>
<keyword evidence="7 8" id="KW-0472">Membrane</keyword>
<protein>
    <submittedName>
        <fullName evidence="11">Cation diffusion facilitator family transporter</fullName>
    </submittedName>
</protein>
<dbReference type="InterPro" id="IPR027470">
    <property type="entry name" value="Cation_efflux_CTD"/>
</dbReference>
<dbReference type="NCBIfam" id="TIGR01297">
    <property type="entry name" value="CDF"/>
    <property type="match status" value="1"/>
</dbReference>
<evidence type="ECO:0000256" key="5">
    <source>
        <dbReference type="ARBA" id="ARBA00022989"/>
    </source>
</evidence>
<feature type="transmembrane region" description="Helical" evidence="8">
    <location>
        <begin position="22"/>
        <end position="43"/>
    </location>
</feature>
<accession>A0ABT7MJD1</accession>
<dbReference type="SUPFAM" id="SSF161111">
    <property type="entry name" value="Cation efflux protein transmembrane domain-like"/>
    <property type="match status" value="1"/>
</dbReference>
<dbReference type="PANTHER" id="PTHR11562:SF17">
    <property type="entry name" value="RE54080P-RELATED"/>
    <property type="match status" value="1"/>
</dbReference>
<name>A0ABT7MJD1_9BACL</name>
<dbReference type="InterPro" id="IPR036837">
    <property type="entry name" value="Cation_efflux_CTD_sf"/>
</dbReference>
<feature type="domain" description="Cation efflux protein transmembrane" evidence="9">
    <location>
        <begin position="24"/>
        <end position="214"/>
    </location>
</feature>
<evidence type="ECO:0000256" key="2">
    <source>
        <dbReference type="ARBA" id="ARBA00008873"/>
    </source>
</evidence>
<evidence type="ECO:0000256" key="7">
    <source>
        <dbReference type="ARBA" id="ARBA00023136"/>
    </source>
</evidence>
<reference evidence="11 12" key="1">
    <citation type="submission" date="2023-06" db="EMBL/GenBank/DDBJ databases">
        <title>Influencing factors and mechanism of Cr(VI) reduction by facultative anaerobic Exiguobacterium sp. PY14.</title>
        <authorList>
            <person name="Zou L."/>
        </authorList>
    </citation>
    <scope>NUCLEOTIDE SEQUENCE [LARGE SCALE GENOMIC DNA]</scope>
    <source>
        <strain evidence="11 12">PY14</strain>
    </source>
</reference>
<dbReference type="Proteomes" id="UP001230807">
    <property type="component" value="Unassembled WGS sequence"/>
</dbReference>
<comment type="subcellular location">
    <subcellularLocation>
        <location evidence="1">Membrane</location>
        <topology evidence="1">Multi-pass membrane protein</topology>
    </subcellularLocation>
</comment>
<evidence type="ECO:0000256" key="1">
    <source>
        <dbReference type="ARBA" id="ARBA00004141"/>
    </source>
</evidence>
<dbReference type="Pfam" id="PF01545">
    <property type="entry name" value="Cation_efflux"/>
    <property type="match status" value="1"/>
</dbReference>
<comment type="similarity">
    <text evidence="2">Belongs to the cation diffusion facilitator (CDF) transporter (TC 2.A.4) family. SLC30A subfamily.</text>
</comment>
<dbReference type="InterPro" id="IPR058533">
    <property type="entry name" value="Cation_efflux_TM"/>
</dbReference>
<comment type="caution">
    <text evidence="11">The sequence shown here is derived from an EMBL/GenBank/DDBJ whole genome shotgun (WGS) entry which is preliminary data.</text>
</comment>
<dbReference type="SUPFAM" id="SSF160240">
    <property type="entry name" value="Cation efflux protein cytoplasmic domain-like"/>
    <property type="match status" value="1"/>
</dbReference>
<evidence type="ECO:0000259" key="10">
    <source>
        <dbReference type="Pfam" id="PF16916"/>
    </source>
</evidence>
<dbReference type="Gene3D" id="1.20.1510.10">
    <property type="entry name" value="Cation efflux protein transmembrane domain"/>
    <property type="match status" value="1"/>
</dbReference>
<keyword evidence="3" id="KW-0813">Transport</keyword>
<sequence length="303" mass="33537">MGVHHDHHGHDHHHHHTTNQRALFWSFVLIATFMVVEVIGGIWTNSLALLSDAGHMLSDAAALGLSFLAVRFGARQATPERTFGYRRFEILAAFVNGLTLLVISIYISIEAYQRLFAPPEILSGGMLSVAIIGLLVNVLAAWLLMRGERDNLNVRSALLHVFGDLLGSVGAITAAVLIMAFGWTLADPIASLFVAVLILISGYRVTREAIHILMEGTPDQVDVVAMQRELGGVAGVKEVHDLHVWSISSNELAVTCHVLIEADTDDQRVLRDVTERMRQFATFERSTVQIEREAQCCEERTIW</sequence>
<proteinExistence type="inferred from homology"/>
<dbReference type="PANTHER" id="PTHR11562">
    <property type="entry name" value="CATION EFFLUX PROTEIN/ ZINC TRANSPORTER"/>
    <property type="match status" value="1"/>
</dbReference>
<dbReference type="Pfam" id="PF16916">
    <property type="entry name" value="ZT_dimer"/>
    <property type="match status" value="1"/>
</dbReference>
<keyword evidence="12" id="KW-1185">Reference proteome</keyword>
<evidence type="ECO:0000313" key="12">
    <source>
        <dbReference type="Proteomes" id="UP001230807"/>
    </source>
</evidence>
<evidence type="ECO:0000256" key="8">
    <source>
        <dbReference type="SAM" id="Phobius"/>
    </source>
</evidence>
<organism evidence="11 12">
    <name type="scientific">Exiguobacterium mexicanum</name>
    <dbReference type="NCBI Taxonomy" id="340146"/>
    <lineage>
        <taxon>Bacteria</taxon>
        <taxon>Bacillati</taxon>
        <taxon>Bacillota</taxon>
        <taxon>Bacilli</taxon>
        <taxon>Bacillales</taxon>
        <taxon>Bacillales Family XII. Incertae Sedis</taxon>
        <taxon>Exiguobacterium</taxon>
    </lineage>
</organism>
<dbReference type="RefSeq" id="WP_286038132.1">
    <property type="nucleotide sequence ID" value="NZ_CP183077.1"/>
</dbReference>
<dbReference type="EMBL" id="JASWER010000001">
    <property type="protein sequence ID" value="MDL5375523.1"/>
    <property type="molecule type" value="Genomic_DNA"/>
</dbReference>
<feature type="transmembrane region" description="Helical" evidence="8">
    <location>
        <begin position="90"/>
        <end position="109"/>
    </location>
</feature>
<evidence type="ECO:0000256" key="3">
    <source>
        <dbReference type="ARBA" id="ARBA00022448"/>
    </source>
</evidence>
<feature type="domain" description="Cation efflux protein cytoplasmic" evidence="10">
    <location>
        <begin position="218"/>
        <end position="292"/>
    </location>
</feature>
<dbReference type="InterPro" id="IPR002524">
    <property type="entry name" value="Cation_efflux"/>
</dbReference>
<evidence type="ECO:0000256" key="4">
    <source>
        <dbReference type="ARBA" id="ARBA00022692"/>
    </source>
</evidence>
<feature type="transmembrane region" description="Helical" evidence="8">
    <location>
        <begin position="157"/>
        <end position="183"/>
    </location>
</feature>
<feature type="transmembrane region" description="Helical" evidence="8">
    <location>
        <begin position="49"/>
        <end position="70"/>
    </location>
</feature>
<evidence type="ECO:0000259" key="9">
    <source>
        <dbReference type="Pfam" id="PF01545"/>
    </source>
</evidence>
<evidence type="ECO:0000256" key="6">
    <source>
        <dbReference type="ARBA" id="ARBA00023065"/>
    </source>
</evidence>
<dbReference type="InterPro" id="IPR050681">
    <property type="entry name" value="CDF/SLC30A"/>
</dbReference>
<dbReference type="InterPro" id="IPR027469">
    <property type="entry name" value="Cation_efflux_TMD_sf"/>
</dbReference>
<evidence type="ECO:0000313" key="11">
    <source>
        <dbReference type="EMBL" id="MDL5375523.1"/>
    </source>
</evidence>
<keyword evidence="4 8" id="KW-0812">Transmembrane</keyword>
<keyword evidence="6" id="KW-0406">Ion transport</keyword>
<feature type="transmembrane region" description="Helical" evidence="8">
    <location>
        <begin position="121"/>
        <end position="145"/>
    </location>
</feature>
<keyword evidence="5 8" id="KW-1133">Transmembrane helix</keyword>
<feature type="transmembrane region" description="Helical" evidence="8">
    <location>
        <begin position="189"/>
        <end position="206"/>
    </location>
</feature>